<dbReference type="RefSeq" id="WP_161002973.1">
    <property type="nucleotide sequence ID" value="NZ_WEZQ01000003.1"/>
</dbReference>
<dbReference type="SUPFAM" id="SSF47413">
    <property type="entry name" value="lambda repressor-like DNA-binding domains"/>
    <property type="match status" value="1"/>
</dbReference>
<dbReference type="EMBL" id="WEZQ01000003">
    <property type="protein sequence ID" value="MYV16399.1"/>
    <property type="molecule type" value="Genomic_DNA"/>
</dbReference>
<dbReference type="InterPro" id="IPR001387">
    <property type="entry name" value="Cro/C1-type_HTH"/>
</dbReference>
<dbReference type="AlphaFoldDB" id="A0A6N9I0N9"/>
<dbReference type="Pfam" id="PF01381">
    <property type="entry name" value="HTH_3"/>
    <property type="match status" value="1"/>
</dbReference>
<proteinExistence type="predicted"/>
<organism evidence="2 3">
    <name type="scientific">Furfurilactobacillus milii</name>
    <dbReference type="NCBI Taxonomy" id="2888272"/>
    <lineage>
        <taxon>Bacteria</taxon>
        <taxon>Bacillati</taxon>
        <taxon>Bacillota</taxon>
        <taxon>Bacilli</taxon>
        <taxon>Lactobacillales</taxon>
        <taxon>Lactobacillaceae</taxon>
        <taxon>Furfurilactobacillus</taxon>
    </lineage>
</organism>
<accession>A0A6N9I0N9</accession>
<comment type="caution">
    <text evidence="2">The sequence shown here is derived from an EMBL/GenBank/DDBJ whole genome shotgun (WGS) entry which is preliminary data.</text>
</comment>
<dbReference type="InterPro" id="IPR010982">
    <property type="entry name" value="Lambda_DNA-bd_dom_sf"/>
</dbReference>
<reference evidence="2 3" key="1">
    <citation type="journal article" date="2019" name="Appl. Environ. Microbiol.">
        <title>Genetic determinants of hydroxycinnamic acid metabolism in heterofermentative lactobacilli.</title>
        <authorList>
            <person name="Gaur G."/>
            <person name="Oh J.H."/>
            <person name="Filannino P."/>
            <person name="Gobbetti M."/>
            <person name="van Pijkeren J.P."/>
            <person name="Ganzle M.G."/>
        </authorList>
    </citation>
    <scope>NUCLEOTIDE SEQUENCE [LARGE SCALE GENOMIC DNA]</scope>
    <source>
        <strain evidence="2 3">C5</strain>
    </source>
</reference>
<evidence type="ECO:0000259" key="1">
    <source>
        <dbReference type="PROSITE" id="PS50943"/>
    </source>
</evidence>
<dbReference type="Proteomes" id="UP000449209">
    <property type="component" value="Unassembled WGS sequence"/>
</dbReference>
<gene>
    <name evidence="2" type="ORF">GB993_02530</name>
</gene>
<dbReference type="GO" id="GO:0003677">
    <property type="term" value="F:DNA binding"/>
    <property type="evidence" value="ECO:0007669"/>
    <property type="project" value="InterPro"/>
</dbReference>
<name>A0A6N9I0N9_9LACO</name>
<sequence>MNISQLIKSARKEKQLTQADLADGITTQATISQLEKKQCSP</sequence>
<evidence type="ECO:0000313" key="3">
    <source>
        <dbReference type="Proteomes" id="UP000449209"/>
    </source>
</evidence>
<dbReference type="CDD" id="cd00093">
    <property type="entry name" value="HTH_XRE"/>
    <property type="match status" value="1"/>
</dbReference>
<dbReference type="PROSITE" id="PS50943">
    <property type="entry name" value="HTH_CROC1"/>
    <property type="match status" value="1"/>
</dbReference>
<dbReference type="InterPro" id="IPR011990">
    <property type="entry name" value="TPR-like_helical_dom_sf"/>
</dbReference>
<dbReference type="Gene3D" id="1.25.40.10">
    <property type="entry name" value="Tetratricopeptide repeat domain"/>
    <property type="match status" value="1"/>
</dbReference>
<protein>
    <submittedName>
        <fullName evidence="2">Helix-turn-helix domain-containing protein</fullName>
    </submittedName>
</protein>
<dbReference type="OrthoDB" id="2185502at2"/>
<evidence type="ECO:0000313" key="2">
    <source>
        <dbReference type="EMBL" id="MYV16399.1"/>
    </source>
</evidence>
<feature type="domain" description="HTH cro/C1-type" evidence="1">
    <location>
        <begin position="7"/>
        <end position="41"/>
    </location>
</feature>